<dbReference type="AlphaFoldDB" id="A0A384JXR8"/>
<dbReference type="EMBL" id="CP009815">
    <property type="protein sequence ID" value="ATZ55385.1"/>
    <property type="molecule type" value="Genomic_DNA"/>
</dbReference>
<dbReference type="GeneID" id="36394676"/>
<dbReference type="RefSeq" id="XP_024551942.1">
    <property type="nucleotide sequence ID" value="XM_024696138.1"/>
</dbReference>
<feature type="region of interest" description="Disordered" evidence="1">
    <location>
        <begin position="1"/>
        <end position="27"/>
    </location>
</feature>
<gene>
    <name evidence="2" type="ORF">BCIN_11g06410</name>
</gene>
<accession>A0A384JXR8</accession>
<dbReference type="Proteomes" id="UP000001798">
    <property type="component" value="Chromosome 11"/>
</dbReference>
<sequence length="209" mass="23329">MTGSESPILKSPPWISSRPSTPGASFLHTASLSCPTKYFSETREVTKTLAPNASASSPPSPVKMRKLGEQERALRSKTSLTLSLPDEETFGQPIIDLPGLNIARDFGFGLSLGSRTSRIEERRSVAFVEETREDGKKILKDVNFDTHKRRIEDKGLEPMPIGDGAEEAKQRSISEILDRREGDEEGKCNIFFGRFRKVWGYLTVKFSCF</sequence>
<reference evidence="2 3" key="1">
    <citation type="journal article" date="2011" name="PLoS Genet.">
        <title>Genomic analysis of the necrotrophic fungal pathogens Sclerotinia sclerotiorum and Botrytis cinerea.</title>
        <authorList>
            <person name="Amselem J."/>
            <person name="Cuomo C.A."/>
            <person name="van Kan J.A."/>
            <person name="Viaud M."/>
            <person name="Benito E.P."/>
            <person name="Couloux A."/>
            <person name="Coutinho P.M."/>
            <person name="de Vries R.P."/>
            <person name="Dyer P.S."/>
            <person name="Fillinger S."/>
            <person name="Fournier E."/>
            <person name="Gout L."/>
            <person name="Hahn M."/>
            <person name="Kohn L."/>
            <person name="Lapalu N."/>
            <person name="Plummer K.M."/>
            <person name="Pradier J.M."/>
            <person name="Quevillon E."/>
            <person name="Sharon A."/>
            <person name="Simon A."/>
            <person name="ten Have A."/>
            <person name="Tudzynski B."/>
            <person name="Tudzynski P."/>
            <person name="Wincker P."/>
            <person name="Andrew M."/>
            <person name="Anthouard V."/>
            <person name="Beever R.E."/>
            <person name="Beffa R."/>
            <person name="Benoit I."/>
            <person name="Bouzid O."/>
            <person name="Brault B."/>
            <person name="Chen Z."/>
            <person name="Choquer M."/>
            <person name="Collemare J."/>
            <person name="Cotton P."/>
            <person name="Danchin E.G."/>
            <person name="Da Silva C."/>
            <person name="Gautier A."/>
            <person name="Giraud C."/>
            <person name="Giraud T."/>
            <person name="Gonzalez C."/>
            <person name="Grossetete S."/>
            <person name="Guldener U."/>
            <person name="Henrissat B."/>
            <person name="Howlett B.J."/>
            <person name="Kodira C."/>
            <person name="Kretschmer M."/>
            <person name="Lappartient A."/>
            <person name="Leroch M."/>
            <person name="Levis C."/>
            <person name="Mauceli E."/>
            <person name="Neuveglise C."/>
            <person name="Oeser B."/>
            <person name="Pearson M."/>
            <person name="Poulain J."/>
            <person name="Poussereau N."/>
            <person name="Quesneville H."/>
            <person name="Rascle C."/>
            <person name="Schumacher J."/>
            <person name="Segurens B."/>
            <person name="Sexton A."/>
            <person name="Silva E."/>
            <person name="Sirven C."/>
            <person name="Soanes D.M."/>
            <person name="Talbot N.J."/>
            <person name="Templeton M."/>
            <person name="Yandava C."/>
            <person name="Yarden O."/>
            <person name="Zeng Q."/>
            <person name="Rollins J.A."/>
            <person name="Lebrun M.H."/>
            <person name="Dickman M."/>
        </authorList>
    </citation>
    <scope>NUCLEOTIDE SEQUENCE [LARGE SCALE GENOMIC DNA]</scope>
    <source>
        <strain evidence="2 3">B05.10</strain>
    </source>
</reference>
<organism evidence="2 3">
    <name type="scientific">Botryotinia fuckeliana (strain B05.10)</name>
    <name type="common">Noble rot fungus</name>
    <name type="synonym">Botrytis cinerea</name>
    <dbReference type="NCBI Taxonomy" id="332648"/>
    <lineage>
        <taxon>Eukaryota</taxon>
        <taxon>Fungi</taxon>
        <taxon>Dikarya</taxon>
        <taxon>Ascomycota</taxon>
        <taxon>Pezizomycotina</taxon>
        <taxon>Leotiomycetes</taxon>
        <taxon>Helotiales</taxon>
        <taxon>Sclerotiniaceae</taxon>
        <taxon>Botrytis</taxon>
    </lineage>
</organism>
<proteinExistence type="predicted"/>
<reference evidence="2 3" key="2">
    <citation type="journal article" date="2012" name="Eukaryot. Cell">
        <title>Genome update of Botrytis cinerea strains B05.10 and T4.</title>
        <authorList>
            <person name="Staats M."/>
            <person name="van Kan J.A."/>
        </authorList>
    </citation>
    <scope>NUCLEOTIDE SEQUENCE [LARGE SCALE GENOMIC DNA]</scope>
    <source>
        <strain evidence="2 3">B05.10</strain>
    </source>
</reference>
<dbReference type="KEGG" id="bfu:BCIN_11g06410"/>
<keyword evidence="3" id="KW-1185">Reference proteome</keyword>
<evidence type="ECO:0000256" key="1">
    <source>
        <dbReference type="SAM" id="MobiDB-lite"/>
    </source>
</evidence>
<feature type="compositionally biased region" description="Polar residues" evidence="1">
    <location>
        <begin position="17"/>
        <end position="27"/>
    </location>
</feature>
<evidence type="ECO:0000313" key="2">
    <source>
        <dbReference type="EMBL" id="ATZ55385.1"/>
    </source>
</evidence>
<reference evidence="2 3" key="3">
    <citation type="journal article" date="2017" name="Mol. Plant Pathol.">
        <title>A gapless genome sequence of the fungus Botrytis cinerea.</title>
        <authorList>
            <person name="Van Kan J.A."/>
            <person name="Stassen J.H."/>
            <person name="Mosbach A."/>
            <person name="Van Der Lee T.A."/>
            <person name="Faino L."/>
            <person name="Farmer A.D."/>
            <person name="Papasotiriou D.G."/>
            <person name="Zhou S."/>
            <person name="Seidl M.F."/>
            <person name="Cottam E."/>
            <person name="Edel D."/>
            <person name="Hahn M."/>
            <person name="Schwartz D.C."/>
            <person name="Dietrich R.A."/>
            <person name="Widdison S."/>
            <person name="Scalliet G."/>
        </authorList>
    </citation>
    <scope>NUCLEOTIDE SEQUENCE [LARGE SCALE GENOMIC DNA]</scope>
    <source>
        <strain evidence="2 3">B05.10</strain>
    </source>
</reference>
<dbReference type="OrthoDB" id="3523735at2759"/>
<evidence type="ECO:0000313" key="3">
    <source>
        <dbReference type="Proteomes" id="UP000001798"/>
    </source>
</evidence>
<protein>
    <submittedName>
        <fullName evidence="2">Uncharacterized protein</fullName>
    </submittedName>
</protein>
<name>A0A384JXR8_BOTFB</name>
<dbReference type="VEuPathDB" id="FungiDB:Bcin11g06410"/>